<keyword evidence="2" id="KW-1185">Reference proteome</keyword>
<dbReference type="EMBL" id="VTPC01003397">
    <property type="protein sequence ID" value="KAF2898592.1"/>
    <property type="molecule type" value="Genomic_DNA"/>
</dbReference>
<dbReference type="Proteomes" id="UP000801492">
    <property type="component" value="Unassembled WGS sequence"/>
</dbReference>
<feature type="non-terminal residue" evidence="1">
    <location>
        <position position="277"/>
    </location>
</feature>
<protein>
    <submittedName>
        <fullName evidence="1">Uncharacterized protein</fullName>
    </submittedName>
</protein>
<proteinExistence type="predicted"/>
<dbReference type="AlphaFoldDB" id="A0A8K0D7T3"/>
<accession>A0A8K0D7T3</accession>
<evidence type="ECO:0000313" key="2">
    <source>
        <dbReference type="Proteomes" id="UP000801492"/>
    </source>
</evidence>
<organism evidence="1 2">
    <name type="scientific">Ignelater luminosus</name>
    <name type="common">Cucubano</name>
    <name type="synonym">Pyrophorus luminosus</name>
    <dbReference type="NCBI Taxonomy" id="2038154"/>
    <lineage>
        <taxon>Eukaryota</taxon>
        <taxon>Metazoa</taxon>
        <taxon>Ecdysozoa</taxon>
        <taxon>Arthropoda</taxon>
        <taxon>Hexapoda</taxon>
        <taxon>Insecta</taxon>
        <taxon>Pterygota</taxon>
        <taxon>Neoptera</taxon>
        <taxon>Endopterygota</taxon>
        <taxon>Coleoptera</taxon>
        <taxon>Polyphaga</taxon>
        <taxon>Elateriformia</taxon>
        <taxon>Elateroidea</taxon>
        <taxon>Elateridae</taxon>
        <taxon>Agrypninae</taxon>
        <taxon>Pyrophorini</taxon>
        <taxon>Ignelater</taxon>
    </lineage>
</organism>
<evidence type="ECO:0000313" key="1">
    <source>
        <dbReference type="EMBL" id="KAF2898592.1"/>
    </source>
</evidence>
<name>A0A8K0D7T3_IGNLU</name>
<reference evidence="1" key="1">
    <citation type="submission" date="2019-08" db="EMBL/GenBank/DDBJ databases">
        <title>The genome of the North American firefly Photinus pyralis.</title>
        <authorList>
            <consortium name="Photinus pyralis genome working group"/>
            <person name="Fallon T.R."/>
            <person name="Sander Lower S.E."/>
            <person name="Weng J.-K."/>
        </authorList>
    </citation>
    <scope>NUCLEOTIDE SEQUENCE</scope>
    <source>
        <strain evidence="1">TRF0915ILg1</strain>
        <tissue evidence="1">Whole body</tissue>
    </source>
</reference>
<comment type="caution">
    <text evidence="1">The sequence shown here is derived from an EMBL/GenBank/DDBJ whole genome shotgun (WGS) entry which is preliminary data.</text>
</comment>
<sequence>VVERSAAFVREPASDLLSPKPGSETAVMTPTNTIIPSTLTSPSHYFKGSVQNLKTPKNWHLLETLYEQSHDNYVDPNDTCFDDTIITHCPELNKTGSSAKRKRQVALSPDTSFLSKRRRDLSYSENTRKRISSLFRTPIDYFSNRRRTINGPTINKNLNSSVISSSGIFDVHITENLAHCGKTDSTPNSILRTSLRGSRNVKKNLFKRTFSSTKFKKRLNRKSRVTDLNASNASEIDGRDNCNVSCFPDISSCIAPDELQLRATIQPDTPGPLIHTA</sequence>
<feature type="non-terminal residue" evidence="1">
    <location>
        <position position="1"/>
    </location>
</feature>
<gene>
    <name evidence="1" type="ORF">ILUMI_07582</name>
</gene>